<proteinExistence type="predicted"/>
<organism evidence="1 2">
    <name type="scientific">Pandoravirus celtis</name>
    <dbReference type="NCBI Taxonomy" id="2568002"/>
    <lineage>
        <taxon>Viruses</taxon>
        <taxon>Pandoravirus</taxon>
    </lineage>
</organism>
<protein>
    <submittedName>
        <fullName evidence="1">Uncharacterized protein</fullName>
    </submittedName>
</protein>
<dbReference type="EMBL" id="MK174290">
    <property type="protein sequence ID" value="QBZ80631.1"/>
    <property type="molecule type" value="Genomic_DNA"/>
</dbReference>
<reference evidence="1" key="1">
    <citation type="journal article" date="2019" name="Front. Microbiol.">
        <title>Pandoravirus Celtis Illustrates the Microevolution Processes at Work in the Giant Pandoraviridae Genomes.</title>
        <authorList>
            <person name="Legendre M."/>
            <person name="Alempic J.M."/>
            <person name="Philippe N."/>
            <person name="Lartigue A."/>
            <person name="Jeudy S."/>
            <person name="Poirot O."/>
            <person name="Ta N.T."/>
            <person name="Nin S."/>
            <person name="Coute Y."/>
            <person name="Abergel C."/>
            <person name="Claverie J.M."/>
        </authorList>
    </citation>
    <scope>NUCLEOTIDE SEQUENCE</scope>
</reference>
<sequence>MCPESIGFRLLDAKDAGASVSCHRADAMNDYREARKNIAASALADLGRLLPSLASLRRMVALTQIRNVAQKPGRFAENGFEFVTVHPRGPSRIVDGITGAPMRIEDLDASRQVFSGTMSLGVGLMGLTASASGDIYCSKRMERLRVYPRAFVSTAARVMASAAIIAADRFADRVPTAETQ</sequence>
<gene>
    <name evidence="1" type="ORF">pclt_cds_31</name>
</gene>
<evidence type="ECO:0000313" key="1">
    <source>
        <dbReference type="EMBL" id="QBZ80631.1"/>
    </source>
</evidence>
<evidence type="ECO:0000313" key="2">
    <source>
        <dbReference type="Proteomes" id="UP001237152"/>
    </source>
</evidence>
<accession>A0A4D6EFF6</accession>
<name>A0A4D6EFF6_9VIRU</name>
<dbReference type="Proteomes" id="UP001237152">
    <property type="component" value="Segment"/>
</dbReference>